<dbReference type="AlphaFoldDB" id="A0A9D3VGW0"/>
<name>A0A9D3VGW0_9ROSI</name>
<organism evidence="1 2">
    <name type="scientific">Gossypium stocksii</name>
    <dbReference type="NCBI Taxonomy" id="47602"/>
    <lineage>
        <taxon>Eukaryota</taxon>
        <taxon>Viridiplantae</taxon>
        <taxon>Streptophyta</taxon>
        <taxon>Embryophyta</taxon>
        <taxon>Tracheophyta</taxon>
        <taxon>Spermatophyta</taxon>
        <taxon>Magnoliopsida</taxon>
        <taxon>eudicotyledons</taxon>
        <taxon>Gunneridae</taxon>
        <taxon>Pentapetalae</taxon>
        <taxon>rosids</taxon>
        <taxon>malvids</taxon>
        <taxon>Malvales</taxon>
        <taxon>Malvaceae</taxon>
        <taxon>Malvoideae</taxon>
        <taxon>Gossypium</taxon>
    </lineage>
</organism>
<dbReference type="Proteomes" id="UP000828251">
    <property type="component" value="Unassembled WGS sequence"/>
</dbReference>
<keyword evidence="2" id="KW-1185">Reference proteome</keyword>
<sequence>MVQAGSSAMDARDRLRGISEHESICGSSLKDCSVQFLRTFYNVERHGHPSDCRSPERMSGRHRHPNQYFYKWYVIVHDEKSEN</sequence>
<protein>
    <submittedName>
        <fullName evidence="1">Uncharacterized protein</fullName>
    </submittedName>
</protein>
<dbReference type="OrthoDB" id="1696159at2759"/>
<accession>A0A9D3VGW0</accession>
<gene>
    <name evidence="1" type="ORF">J1N35_021515</name>
</gene>
<comment type="caution">
    <text evidence="1">The sequence shown here is derived from an EMBL/GenBank/DDBJ whole genome shotgun (WGS) entry which is preliminary data.</text>
</comment>
<dbReference type="EMBL" id="JAIQCV010000007">
    <property type="protein sequence ID" value="KAH1081754.1"/>
    <property type="molecule type" value="Genomic_DNA"/>
</dbReference>
<evidence type="ECO:0000313" key="2">
    <source>
        <dbReference type="Proteomes" id="UP000828251"/>
    </source>
</evidence>
<evidence type="ECO:0000313" key="1">
    <source>
        <dbReference type="EMBL" id="KAH1081754.1"/>
    </source>
</evidence>
<proteinExistence type="predicted"/>
<reference evidence="1 2" key="1">
    <citation type="journal article" date="2021" name="Plant Biotechnol. J.">
        <title>Multi-omics assisted identification of the key and species-specific regulatory components of drought-tolerant mechanisms in Gossypium stocksii.</title>
        <authorList>
            <person name="Yu D."/>
            <person name="Ke L."/>
            <person name="Zhang D."/>
            <person name="Wu Y."/>
            <person name="Sun Y."/>
            <person name="Mei J."/>
            <person name="Sun J."/>
            <person name="Sun Y."/>
        </authorList>
    </citation>
    <scope>NUCLEOTIDE SEQUENCE [LARGE SCALE GENOMIC DNA]</scope>
    <source>
        <strain evidence="2">cv. E1</strain>
        <tissue evidence="1">Leaf</tissue>
    </source>
</reference>